<evidence type="ECO:0000313" key="2">
    <source>
        <dbReference type="Proteomes" id="UP000016505"/>
    </source>
</evidence>
<gene>
    <name evidence="1" type="ORF">PARC_a1153</name>
</gene>
<dbReference type="KEGG" id="part:PARC_a1153"/>
<dbReference type="EMBL" id="CP011025">
    <property type="protein sequence ID" value="ATC85798.1"/>
    <property type="molecule type" value="Genomic_DNA"/>
</dbReference>
<sequence length="37" mass="4345">MRHNVANAIIQIKKLLRANSLQLYWVLPAYLPKLKLN</sequence>
<protein>
    <submittedName>
        <fullName evidence="1">Uncharacterized protein</fullName>
    </submittedName>
</protein>
<organism evidence="1 2">
    <name type="scientific">Pseudoalteromonas arctica A 37-1-2</name>
    <dbReference type="NCBI Taxonomy" id="1117313"/>
    <lineage>
        <taxon>Bacteria</taxon>
        <taxon>Pseudomonadati</taxon>
        <taxon>Pseudomonadota</taxon>
        <taxon>Gammaproteobacteria</taxon>
        <taxon>Alteromonadales</taxon>
        <taxon>Pseudoalteromonadaceae</taxon>
        <taxon>Pseudoalteromonas</taxon>
    </lineage>
</organism>
<proteinExistence type="predicted"/>
<dbReference type="AlphaFoldDB" id="A0A290S0W8"/>
<reference evidence="1 2" key="1">
    <citation type="journal article" date="2012" name="J. Bacteriol.">
        <title>Genome sequences of type strains of seven species of the marine bacterium Pseudoalteromonas.</title>
        <authorList>
            <person name="Xie B.B."/>
            <person name="Shu Y.L."/>
            <person name="Qin Q.L."/>
            <person name="Rong J.C."/>
            <person name="Zhang X.Y."/>
            <person name="Chen X.L."/>
            <person name="Shi M."/>
            <person name="He H.L."/>
            <person name="Zhou B.C."/>
            <person name="Zhang Y.Z."/>
        </authorList>
    </citation>
    <scope>NUCLEOTIDE SEQUENCE [LARGE SCALE GENOMIC DNA]</scope>
    <source>
        <strain evidence="1 2">A 37-1-2</strain>
    </source>
</reference>
<dbReference type="Proteomes" id="UP000016505">
    <property type="component" value="Chromosome I"/>
</dbReference>
<name>A0A290S0W8_9GAMM</name>
<accession>A0A290S0W8</accession>
<evidence type="ECO:0000313" key="1">
    <source>
        <dbReference type="EMBL" id="ATC85798.1"/>
    </source>
</evidence>